<dbReference type="GO" id="GO:0033540">
    <property type="term" value="P:fatty acid beta-oxidation using acyl-CoA oxidase"/>
    <property type="evidence" value="ECO:0007669"/>
    <property type="project" value="TreeGrafter"/>
</dbReference>
<keyword evidence="10" id="KW-1185">Reference proteome</keyword>
<dbReference type="Proteomes" id="UP000037982">
    <property type="component" value="Unassembled WGS sequence"/>
</dbReference>
<keyword evidence="4" id="KW-0274">FAD</keyword>
<dbReference type="Gene3D" id="1.20.140.10">
    <property type="entry name" value="Butyryl-CoA Dehydrogenase, subunit A, domain 3"/>
    <property type="match status" value="2"/>
</dbReference>
<accession>A0A0N0H3I6</accession>
<evidence type="ECO:0000256" key="6">
    <source>
        <dbReference type="SAM" id="MobiDB-lite"/>
    </source>
</evidence>
<organism evidence="9 10">
    <name type="scientific">Streptomyces chattanoogensis</name>
    <dbReference type="NCBI Taxonomy" id="66876"/>
    <lineage>
        <taxon>Bacteria</taxon>
        <taxon>Bacillati</taxon>
        <taxon>Actinomycetota</taxon>
        <taxon>Actinomycetes</taxon>
        <taxon>Kitasatosporales</taxon>
        <taxon>Streptomycetaceae</taxon>
        <taxon>Streptomyces</taxon>
    </lineage>
</organism>
<comment type="caution">
    <text evidence="9">The sequence shown here is derived from an EMBL/GenBank/DDBJ whole genome shotgun (WGS) entry which is preliminary data.</text>
</comment>
<feature type="domain" description="Acyl-CoA oxidase C-terminal" evidence="7">
    <location>
        <begin position="475"/>
        <end position="612"/>
    </location>
</feature>
<dbReference type="InterPro" id="IPR046373">
    <property type="entry name" value="Acyl-CoA_Oxase/DH_mid-dom_sf"/>
</dbReference>
<sequence length="636" mass="65599">MTPHTPPATALRHLIDGPGPGGLRPRLMALLAEDAAAPSPPGAPGMRHGHRLRLLARALPPADELCRDPHALAALSECAAVTDPPFYMAVLSHYALCLRSIVCLSGGPGGPAGPARLGGRWDALAAGRAKGVFLVTEIGDGSSHLGIRTTAAFDPHTREFVLGTPDAGAAKFSAVGAGGVRQTAVVCARVRVAGADRGVFSFVVDLGDAHGPAPGVEISGGLAVADLPLDYALVRFHGVRLATDQWLSDGASVDAQGRFHDPLADPDARLSRTLCVGQALWATLPSAMAAMARQSAVRALRHSAHRRAHGRLAPGAPVLSYRPQQHALLGGLAEAFALTCVGHTARDLWATSLADAGRPGPPAPAGAGMTFSPWTAVDRPLAVLKALAVRTAARVAARCQHRCGLAGFLEPNLLSGYHGFAHAFDSAGGDSQLILLDAGRALAEEAAHRPVGPAVPRDARVDAPHWWPAITRAHEHWLATCLHRALTEQFRKGLAPSSGLDLWNPLLDAALELGEAYASRLAAESLATTVAAVDDPALGAVLPPLAALYGAVEARRLAGRLLATGVIGVPTVRALPGVMDELCDRLLPHLPLLEDAMGALGSALPAPLGAGDYAAALAASVGRPPASAARPTERLS</sequence>
<dbReference type="PANTHER" id="PTHR10909:SF382">
    <property type="entry name" value="ACYL-COENZYME A OXIDASE"/>
    <property type="match status" value="1"/>
</dbReference>
<dbReference type="Pfam" id="PF01756">
    <property type="entry name" value="ACOX"/>
    <property type="match status" value="1"/>
</dbReference>
<dbReference type="SUPFAM" id="SSF47203">
    <property type="entry name" value="Acyl-CoA dehydrogenase C-terminal domain-like"/>
    <property type="match status" value="2"/>
</dbReference>
<evidence type="ECO:0000256" key="1">
    <source>
        <dbReference type="ARBA" id="ARBA00001974"/>
    </source>
</evidence>
<comment type="similarity">
    <text evidence="2">Belongs to the acyl-CoA oxidase family.</text>
</comment>
<gene>
    <name evidence="9" type="ORF">ADL29_04965</name>
</gene>
<evidence type="ECO:0000259" key="7">
    <source>
        <dbReference type="Pfam" id="PF01756"/>
    </source>
</evidence>
<dbReference type="InterPro" id="IPR055060">
    <property type="entry name" value="ACOX_C_alpha1"/>
</dbReference>
<dbReference type="InterPro" id="IPR002655">
    <property type="entry name" value="Acyl-CoA_oxidase_C"/>
</dbReference>
<feature type="domain" description="Acyl-CoA oxidase C-alpha1" evidence="8">
    <location>
        <begin position="286"/>
        <end position="442"/>
    </location>
</feature>
<dbReference type="InterPro" id="IPR036250">
    <property type="entry name" value="AcylCo_DH-like_C"/>
</dbReference>
<evidence type="ECO:0000256" key="2">
    <source>
        <dbReference type="ARBA" id="ARBA00006288"/>
    </source>
</evidence>
<dbReference type="Gene3D" id="2.40.110.10">
    <property type="entry name" value="Butyryl-CoA Dehydrogenase, subunit A, domain 2"/>
    <property type="match status" value="1"/>
</dbReference>
<dbReference type="InterPro" id="IPR012258">
    <property type="entry name" value="Acyl-CoA_oxidase"/>
</dbReference>
<dbReference type="SUPFAM" id="SSF56645">
    <property type="entry name" value="Acyl-CoA dehydrogenase NM domain-like"/>
    <property type="match status" value="1"/>
</dbReference>
<reference evidence="10" key="1">
    <citation type="submission" date="2015-07" db="EMBL/GenBank/DDBJ databases">
        <authorList>
            <person name="Ju K.-S."/>
            <person name="Doroghazi J.R."/>
            <person name="Metcalf W.W."/>
        </authorList>
    </citation>
    <scope>NUCLEOTIDE SEQUENCE [LARGE SCALE GENOMIC DNA]</scope>
    <source>
        <strain evidence="10">NRRL ISP-5002</strain>
    </source>
</reference>
<evidence type="ECO:0000313" key="9">
    <source>
        <dbReference type="EMBL" id="KPC66289.1"/>
    </source>
</evidence>
<dbReference type="GO" id="GO:0055088">
    <property type="term" value="P:lipid homeostasis"/>
    <property type="evidence" value="ECO:0007669"/>
    <property type="project" value="TreeGrafter"/>
</dbReference>
<keyword evidence="5" id="KW-0560">Oxidoreductase</keyword>
<keyword evidence="3" id="KW-0285">Flavoprotein</keyword>
<evidence type="ECO:0000259" key="8">
    <source>
        <dbReference type="Pfam" id="PF22924"/>
    </source>
</evidence>
<protein>
    <submittedName>
        <fullName evidence="9">Uncharacterized protein</fullName>
    </submittedName>
</protein>
<evidence type="ECO:0000313" key="10">
    <source>
        <dbReference type="Proteomes" id="UP000037982"/>
    </source>
</evidence>
<feature type="region of interest" description="Disordered" evidence="6">
    <location>
        <begin position="1"/>
        <end position="20"/>
    </location>
</feature>
<dbReference type="RefSeq" id="WP_053922509.1">
    <property type="nucleotide sequence ID" value="NZ_LGKG01000013.1"/>
</dbReference>
<dbReference type="GO" id="GO:0005504">
    <property type="term" value="F:fatty acid binding"/>
    <property type="evidence" value="ECO:0007669"/>
    <property type="project" value="TreeGrafter"/>
</dbReference>
<evidence type="ECO:0000256" key="5">
    <source>
        <dbReference type="ARBA" id="ARBA00023002"/>
    </source>
</evidence>
<evidence type="ECO:0000256" key="4">
    <source>
        <dbReference type="ARBA" id="ARBA00022827"/>
    </source>
</evidence>
<dbReference type="AlphaFoldDB" id="A0A0N0H3I6"/>
<dbReference type="GO" id="GO:0071949">
    <property type="term" value="F:FAD binding"/>
    <property type="evidence" value="ECO:0007669"/>
    <property type="project" value="InterPro"/>
</dbReference>
<dbReference type="EMBL" id="LGKG01000013">
    <property type="protein sequence ID" value="KPC66289.1"/>
    <property type="molecule type" value="Genomic_DNA"/>
</dbReference>
<evidence type="ECO:0000256" key="3">
    <source>
        <dbReference type="ARBA" id="ARBA00022630"/>
    </source>
</evidence>
<comment type="cofactor">
    <cofactor evidence="1">
        <name>FAD</name>
        <dbReference type="ChEBI" id="CHEBI:57692"/>
    </cofactor>
</comment>
<dbReference type="Pfam" id="PF22924">
    <property type="entry name" value="ACOX_C_alpha1"/>
    <property type="match status" value="1"/>
</dbReference>
<dbReference type="InterPro" id="IPR009100">
    <property type="entry name" value="AcylCoA_DH/oxidase_NM_dom_sf"/>
</dbReference>
<proteinExistence type="inferred from homology"/>
<name>A0A0N0H3I6_9ACTN</name>
<dbReference type="GO" id="GO:0003997">
    <property type="term" value="F:acyl-CoA oxidase activity"/>
    <property type="evidence" value="ECO:0007669"/>
    <property type="project" value="InterPro"/>
</dbReference>
<dbReference type="PATRIC" id="fig|66876.3.peg.1096"/>
<dbReference type="PANTHER" id="PTHR10909">
    <property type="entry name" value="ELECTRON TRANSPORT OXIDOREDUCTASE"/>
    <property type="match status" value="1"/>
</dbReference>